<dbReference type="PANTHER" id="PTHR43877">
    <property type="entry name" value="AMINOALKYLPHOSPHONATE N-ACETYLTRANSFERASE-RELATED-RELATED"/>
    <property type="match status" value="1"/>
</dbReference>
<evidence type="ECO:0000256" key="2">
    <source>
        <dbReference type="ARBA" id="ARBA00023315"/>
    </source>
</evidence>
<dbReference type="InterPro" id="IPR000182">
    <property type="entry name" value="GNAT_dom"/>
</dbReference>
<evidence type="ECO:0000259" key="3">
    <source>
        <dbReference type="PROSITE" id="PS51186"/>
    </source>
</evidence>
<gene>
    <name evidence="4" type="ORF">KSS89_19800</name>
</gene>
<keyword evidence="1" id="KW-0808">Transferase</keyword>
<dbReference type="Gene3D" id="3.40.630.30">
    <property type="match status" value="1"/>
</dbReference>
<sequence length="150" mass="16492">MPSIIRPAVPDDLPAIESIAKRAYAPYIARIGRQPAPMLEDYSCLVLAAQVWVLEDQQAIAGFIVLLDAQETLLLDNLAVSPEAQGRGYGRQLLAFAEQQALAAGHSCVRLYTNQAMSENIALYGRHGYVETHRAVENGLHRVYMSKALD</sequence>
<keyword evidence="2" id="KW-0012">Acyltransferase</keyword>
<keyword evidence="5" id="KW-1185">Reference proteome</keyword>
<evidence type="ECO:0000313" key="5">
    <source>
        <dbReference type="Proteomes" id="UP000693952"/>
    </source>
</evidence>
<dbReference type="InterPro" id="IPR016181">
    <property type="entry name" value="Acyl_CoA_acyltransferase"/>
</dbReference>
<dbReference type="SUPFAM" id="SSF55729">
    <property type="entry name" value="Acyl-CoA N-acyltransferases (Nat)"/>
    <property type="match status" value="1"/>
</dbReference>
<dbReference type="Pfam" id="PF13508">
    <property type="entry name" value="Acetyltransf_7"/>
    <property type="match status" value="1"/>
</dbReference>
<dbReference type="EMBL" id="CP077074">
    <property type="protein sequence ID" value="QXH38508.1"/>
    <property type="molecule type" value="Genomic_DNA"/>
</dbReference>
<dbReference type="CDD" id="cd04301">
    <property type="entry name" value="NAT_SF"/>
    <property type="match status" value="1"/>
</dbReference>
<dbReference type="RefSeq" id="WP_124348111.1">
    <property type="nucleotide sequence ID" value="NZ_CP027706.1"/>
</dbReference>
<dbReference type="PROSITE" id="PS51186">
    <property type="entry name" value="GNAT"/>
    <property type="match status" value="1"/>
</dbReference>
<feature type="domain" description="N-acetyltransferase" evidence="3">
    <location>
        <begin position="3"/>
        <end position="150"/>
    </location>
</feature>
<dbReference type="PANTHER" id="PTHR43877:SF2">
    <property type="entry name" value="AMINOALKYLPHOSPHONATE N-ACETYLTRANSFERASE-RELATED"/>
    <property type="match status" value="1"/>
</dbReference>
<proteinExistence type="predicted"/>
<dbReference type="InterPro" id="IPR050832">
    <property type="entry name" value="Bact_Acetyltransf"/>
</dbReference>
<organism evidence="4 5">
    <name type="scientific">Pseudomonas sessilinigenes</name>
    <dbReference type="NCBI Taxonomy" id="658629"/>
    <lineage>
        <taxon>Bacteria</taxon>
        <taxon>Pseudomonadati</taxon>
        <taxon>Pseudomonadota</taxon>
        <taxon>Gammaproteobacteria</taxon>
        <taxon>Pseudomonadales</taxon>
        <taxon>Pseudomonadaceae</taxon>
        <taxon>Pseudomonas</taxon>
    </lineage>
</organism>
<protein>
    <submittedName>
        <fullName evidence="4">GNAT family N-acetyltransferase</fullName>
    </submittedName>
</protein>
<evidence type="ECO:0000256" key="1">
    <source>
        <dbReference type="ARBA" id="ARBA00022679"/>
    </source>
</evidence>
<name>A0ABX8MGZ1_9PSED</name>
<dbReference type="Proteomes" id="UP000693952">
    <property type="component" value="Chromosome"/>
</dbReference>
<accession>A0ABX8MGZ1</accession>
<reference evidence="4" key="1">
    <citation type="submission" date="2021-06" db="EMBL/GenBank/DDBJ databases">
        <title>Updating the genus Pseudomonas: Description of 43 new species and partition of the Pseudomonas putida group.</title>
        <authorList>
            <person name="Girard L."/>
            <person name="Lood C."/>
            <person name="Vandamme P."/>
            <person name="Rokni-Zadeh H."/>
            <person name="van Noort V."/>
            <person name="Hofte M."/>
            <person name="Lavigne R."/>
            <person name="De Mot R."/>
        </authorList>
    </citation>
    <scope>NUCLEOTIDE SEQUENCE</scope>
    <source>
        <strain evidence="4">CMR12a</strain>
    </source>
</reference>
<evidence type="ECO:0000313" key="4">
    <source>
        <dbReference type="EMBL" id="QXH38508.1"/>
    </source>
</evidence>